<feature type="region of interest" description="Disordered" evidence="1">
    <location>
        <begin position="237"/>
        <end position="305"/>
    </location>
</feature>
<proteinExistence type="predicted"/>
<organism evidence="2 3">
    <name type="scientific">Mycena sanguinolenta</name>
    <dbReference type="NCBI Taxonomy" id="230812"/>
    <lineage>
        <taxon>Eukaryota</taxon>
        <taxon>Fungi</taxon>
        <taxon>Dikarya</taxon>
        <taxon>Basidiomycota</taxon>
        <taxon>Agaricomycotina</taxon>
        <taxon>Agaricomycetes</taxon>
        <taxon>Agaricomycetidae</taxon>
        <taxon>Agaricales</taxon>
        <taxon>Marasmiineae</taxon>
        <taxon>Mycenaceae</taxon>
        <taxon>Mycena</taxon>
    </lineage>
</organism>
<feature type="compositionally biased region" description="Polar residues" evidence="1">
    <location>
        <begin position="395"/>
        <end position="404"/>
    </location>
</feature>
<name>A0A8H6YMM3_9AGAR</name>
<evidence type="ECO:0000256" key="1">
    <source>
        <dbReference type="SAM" id="MobiDB-lite"/>
    </source>
</evidence>
<dbReference type="AlphaFoldDB" id="A0A8H6YMM3"/>
<accession>A0A8H6YMM3</accession>
<evidence type="ECO:0000313" key="2">
    <source>
        <dbReference type="EMBL" id="KAF7363915.1"/>
    </source>
</evidence>
<feature type="region of interest" description="Disordered" evidence="1">
    <location>
        <begin position="321"/>
        <end position="406"/>
    </location>
</feature>
<comment type="caution">
    <text evidence="2">The sequence shown here is derived from an EMBL/GenBank/DDBJ whole genome shotgun (WGS) entry which is preliminary data.</text>
</comment>
<sequence>MSLQSSHSHPAQLESLHTIAPRTTDEIVALKKRKTEDAITSMELPKAKKQRREQDAYCPLCHRMFAGTTTRNKHMGISICLSVAKKRKLVGEFVTPEEWKVVAETRKESMSSNKLVHLKESSDKFQKAENVAEAASGRSTPAFLIGSSSEGILSPGSEAPGVGCHRRVSCRNVKRRDVWHMRSSCRNLWGKSRSSIRSRDQQWASILERVLTEPIPCSQSVQLVQERPRLQGSASLEALPGHSSAPRGQLAFSIHEPPQPSAGESEALKTASSTYYASQPPSQMEGLSRSASRSSCNGDVNARSSTPSQMVHFEFRAECAPKTASQASPQTAGPSRSPSGSPSSVNVNTPSGAPPQLFHSCQLEYASRMASPASQPASQTAGPSQSSSSGDVTARSGTPSQLFHSFQGKPVSPAALQVAGLVRSSSNGNLCARSGMCMPSPHVKTDTPDHRAATPLPPNPQTILSTSAQPSPTAHPQSLQFESSHIPFASNASNEVMNVPSASEASAKAMPTPANNAWDVQGHSRVQSFCPAPGTPINPFADNSWLMPLAATPVDVPNDPSRAPIFHSVQAPTPIPPFLAPELATLQRSLSESESFPLEFQQVPGMNAPAQDADEASMLAVAMAGIVTPEDVYQEALTYYGIGEDVWR</sequence>
<gene>
    <name evidence="2" type="ORF">MSAN_01049600</name>
</gene>
<feature type="compositionally biased region" description="Low complexity" evidence="1">
    <location>
        <begin position="333"/>
        <end position="351"/>
    </location>
</feature>
<feature type="compositionally biased region" description="Low complexity" evidence="1">
    <location>
        <begin position="366"/>
        <end position="389"/>
    </location>
</feature>
<dbReference type="Proteomes" id="UP000623467">
    <property type="component" value="Unassembled WGS sequence"/>
</dbReference>
<dbReference type="EMBL" id="JACAZH010000007">
    <property type="protein sequence ID" value="KAF7363915.1"/>
    <property type="molecule type" value="Genomic_DNA"/>
</dbReference>
<evidence type="ECO:0000313" key="3">
    <source>
        <dbReference type="Proteomes" id="UP000623467"/>
    </source>
</evidence>
<keyword evidence="3" id="KW-1185">Reference proteome</keyword>
<dbReference type="OrthoDB" id="3068261at2759"/>
<feature type="compositionally biased region" description="Polar residues" evidence="1">
    <location>
        <begin position="323"/>
        <end position="332"/>
    </location>
</feature>
<feature type="compositionally biased region" description="Polar residues" evidence="1">
    <location>
        <begin position="289"/>
        <end position="305"/>
    </location>
</feature>
<protein>
    <submittedName>
        <fullName evidence="2">Uncharacterized protein</fullName>
    </submittedName>
</protein>
<feature type="compositionally biased region" description="Polar residues" evidence="1">
    <location>
        <begin position="270"/>
        <end position="282"/>
    </location>
</feature>
<reference evidence="2" key="1">
    <citation type="submission" date="2020-05" db="EMBL/GenBank/DDBJ databases">
        <title>Mycena genomes resolve the evolution of fungal bioluminescence.</title>
        <authorList>
            <person name="Tsai I.J."/>
        </authorList>
    </citation>
    <scope>NUCLEOTIDE SEQUENCE</scope>
    <source>
        <strain evidence="2">160909Yilan</strain>
    </source>
</reference>